<keyword evidence="14" id="KW-1185">Reference proteome</keyword>
<dbReference type="Pfam" id="PF20510">
    <property type="entry name" value="HgmA_N"/>
    <property type="match status" value="1"/>
</dbReference>
<dbReference type="EC" id="1.13.11.5" evidence="9 10"/>
<evidence type="ECO:0000256" key="3">
    <source>
        <dbReference type="ARBA" id="ARBA00022723"/>
    </source>
</evidence>
<feature type="domain" description="Homogentisate 1,2-dioxygenase N-terminal" evidence="12">
    <location>
        <begin position="14"/>
        <end position="282"/>
    </location>
</feature>
<dbReference type="Pfam" id="PF04209">
    <property type="entry name" value="HgmA_C"/>
    <property type="match status" value="1"/>
</dbReference>
<dbReference type="PANTHER" id="PTHR11056">
    <property type="entry name" value="HOMOGENTISATE 1,2-DIOXYGENASE"/>
    <property type="match status" value="1"/>
</dbReference>
<evidence type="ECO:0000259" key="11">
    <source>
        <dbReference type="Pfam" id="PF04209"/>
    </source>
</evidence>
<evidence type="ECO:0000256" key="4">
    <source>
        <dbReference type="ARBA" id="ARBA00022878"/>
    </source>
</evidence>
<keyword evidence="6 9" id="KW-0560">Oxidoreductase</keyword>
<dbReference type="InterPro" id="IPR005708">
    <property type="entry name" value="Homogentis_dOase"/>
</dbReference>
<proteinExistence type="inferred from homology"/>
<comment type="caution">
    <text evidence="13">The sequence shown here is derived from an EMBL/GenBank/DDBJ whole genome shotgun (WGS) entry which is preliminary data.</text>
</comment>
<evidence type="ECO:0000256" key="7">
    <source>
        <dbReference type="ARBA" id="ARBA00023004"/>
    </source>
</evidence>
<comment type="function">
    <text evidence="9">Involved in the catabolism of homogentisate (2,5-dihydroxyphenylacetate or 2,5-OH-PhAc), a central intermediate in the degradation of phenylalanine and tyrosine. Catalyzes the oxidative ring cleavage of the aromatic ring of homogentisate to yield maleylacetoacetate.</text>
</comment>
<keyword evidence="8 9" id="KW-0585">Phenylalanine catabolism</keyword>
<accession>A0ABS8H8P8</accession>
<feature type="domain" description="Homogentisate 1,2-dioxygenase C-terminal" evidence="11">
    <location>
        <begin position="283"/>
        <end position="433"/>
    </location>
</feature>
<comment type="caution">
    <text evidence="9">Lacks conserved residue(s) required for the propagation of feature annotation.</text>
</comment>
<evidence type="ECO:0000313" key="13">
    <source>
        <dbReference type="EMBL" id="MCC4233906.1"/>
    </source>
</evidence>
<keyword evidence="4 9" id="KW-0828">Tyrosine catabolism</keyword>
<dbReference type="PANTHER" id="PTHR11056:SF0">
    <property type="entry name" value="HOMOGENTISATE 1,2-DIOXYGENASE"/>
    <property type="match status" value="1"/>
</dbReference>
<keyword evidence="7 9" id="KW-0408">Iron</keyword>
<evidence type="ECO:0000256" key="9">
    <source>
        <dbReference type="HAMAP-Rule" id="MF_00334"/>
    </source>
</evidence>
<dbReference type="InterPro" id="IPR014710">
    <property type="entry name" value="RmlC-like_jellyroll"/>
</dbReference>
<dbReference type="CDD" id="cd07000">
    <property type="entry name" value="cupin_HGO_N"/>
    <property type="match status" value="1"/>
</dbReference>
<evidence type="ECO:0000256" key="6">
    <source>
        <dbReference type="ARBA" id="ARBA00023002"/>
    </source>
</evidence>
<sequence length="442" mass="48530">MPIPDQDGASAAMIPGFANHIVTEAVAGAVPIGRNSPQKTPFGLYAEQLSGTAFTAPRAENRRSWLYRLRPTAQHEAYRPYAGAHRFASAPFMDMPPSPNRLRWDPLPMPSEPVDFLDGIVTYCGNGDIAAAVGFAVHLYACNRPMDGRAFFNADGEMLIVPQQGALRITTELGRFDVAPQQVALIPRGVRFQVSLLDESARGYICENYGALFRLPELGPIGANGLANARDFETPVAWFEDVDASFELIQKFQGSLWSTTLPHSPFDVVGWHGNLAPCRYDLRRFNTINTVSYDHPDPSIFTVLTSPSDTSGVANCDFVIFPPRWMVAEDTFRPPWFHRNVMSEFMGLVAGVYDAKAGGFAPGGASLHNQMASHGPDRSSYETAISASLAPHKIDATMAFMFEGRLPFRPTHFAAEADFAQRDYDACWSGFAKARLPVQGDD</sequence>
<dbReference type="GO" id="GO:0004411">
    <property type="term" value="F:homogentisate 1,2-dioxygenase activity"/>
    <property type="evidence" value="ECO:0007669"/>
    <property type="project" value="UniProtKB-EC"/>
</dbReference>
<dbReference type="InterPro" id="IPR022950">
    <property type="entry name" value="Homogentis_dOase_bac"/>
</dbReference>
<evidence type="ECO:0000259" key="12">
    <source>
        <dbReference type="Pfam" id="PF20510"/>
    </source>
</evidence>
<comment type="cofactor">
    <cofactor evidence="1 9">
        <name>Fe cation</name>
        <dbReference type="ChEBI" id="CHEBI:24875"/>
    </cofactor>
</comment>
<feature type="binding site" evidence="9">
    <location>
        <position position="392"/>
    </location>
    <ligand>
        <name>Fe cation</name>
        <dbReference type="ChEBI" id="CHEBI:24875"/>
    </ligand>
</feature>
<dbReference type="HAMAP" id="MF_00334">
    <property type="entry name" value="Homogentis_dioxygen"/>
    <property type="match status" value="1"/>
</dbReference>
<name>A0ABS8H8P8_9SPHN</name>
<feature type="binding site" evidence="9">
    <location>
        <position position="374"/>
    </location>
    <ligand>
        <name>homogentisate</name>
        <dbReference type="ChEBI" id="CHEBI:16169"/>
    </ligand>
</feature>
<organism evidence="13 14">
    <name type="scientific">Sphingobium soli</name>
    <dbReference type="NCBI Taxonomy" id="1591116"/>
    <lineage>
        <taxon>Bacteria</taxon>
        <taxon>Pseudomonadati</taxon>
        <taxon>Pseudomonadota</taxon>
        <taxon>Alphaproteobacteria</taxon>
        <taxon>Sphingomonadales</taxon>
        <taxon>Sphingomonadaceae</taxon>
        <taxon>Sphingobium</taxon>
    </lineage>
</organism>
<comment type="catalytic activity">
    <reaction evidence="9">
        <text>homogentisate + O2 = 4-maleylacetoacetate + H(+)</text>
        <dbReference type="Rhea" id="RHEA:15449"/>
        <dbReference type="ChEBI" id="CHEBI:15378"/>
        <dbReference type="ChEBI" id="CHEBI:15379"/>
        <dbReference type="ChEBI" id="CHEBI:16169"/>
        <dbReference type="ChEBI" id="CHEBI:17105"/>
        <dbReference type="EC" id="1.13.11.5"/>
    </reaction>
</comment>
<protein>
    <recommendedName>
        <fullName evidence="9 10">Homogentisate 1,2-dioxygenase</fullName>
        <shortName evidence="9">HGDO</shortName>
        <ecNumber evidence="9 10">1.13.11.5</ecNumber>
    </recommendedName>
    <alternativeName>
        <fullName evidence="9">Homogentisate oxygenase</fullName>
    </alternativeName>
    <alternativeName>
        <fullName evidence="9">Homogentisic acid oxidase</fullName>
    </alternativeName>
    <alternativeName>
        <fullName evidence="9">Homogentisicase</fullName>
    </alternativeName>
</protein>
<dbReference type="Proteomes" id="UP001198830">
    <property type="component" value="Unassembled WGS sequence"/>
</dbReference>
<reference evidence="13 14" key="1">
    <citation type="submission" date="2021-10" db="EMBL/GenBank/DDBJ databases">
        <title>The diversity and Nitrogen Metabolism of Culturable Nitrate-Utilizing Bacteria Within the Oxygen Minimum Zone of the Changjiang (Yangtze River)Estuary.</title>
        <authorList>
            <person name="Zhang D."/>
            <person name="Zheng J."/>
            <person name="Liu S."/>
            <person name="He W."/>
        </authorList>
    </citation>
    <scope>NUCLEOTIDE SEQUENCE [LARGE SCALE GENOMIC DNA]</scope>
    <source>
        <strain evidence="13 14">FXH275-2</strain>
    </source>
</reference>
<dbReference type="EMBL" id="JAJGNP010000013">
    <property type="protein sequence ID" value="MCC4233906.1"/>
    <property type="molecule type" value="Genomic_DNA"/>
</dbReference>
<dbReference type="NCBIfam" id="TIGR01015">
    <property type="entry name" value="hmgA"/>
    <property type="match status" value="1"/>
</dbReference>
<feature type="active site" description="Proton acceptor" evidence="9">
    <location>
        <position position="295"/>
    </location>
</feature>
<comment type="pathway">
    <text evidence="9">Amino-acid degradation; L-phenylalanine degradation; acetoacetate and fumarate from L-phenylalanine: step 4/6.</text>
</comment>
<dbReference type="RefSeq" id="WP_228227644.1">
    <property type="nucleotide sequence ID" value="NZ_JAJGNP010000013.1"/>
</dbReference>
<evidence type="ECO:0000256" key="2">
    <source>
        <dbReference type="ARBA" id="ARBA00007757"/>
    </source>
</evidence>
<keyword evidence="3 9" id="KW-0479">Metal-binding</keyword>
<comment type="similarity">
    <text evidence="2 9">Belongs to the homogentisate dioxygenase family.</text>
</comment>
<keyword evidence="5 9" id="KW-0223">Dioxygenase</keyword>
<evidence type="ECO:0000256" key="10">
    <source>
        <dbReference type="NCBIfam" id="TIGR01015"/>
    </source>
</evidence>
<comment type="subunit">
    <text evidence="9">Hexamer; dimer of trimers.</text>
</comment>
<gene>
    <name evidence="9 13" type="primary">hmgA</name>
    <name evidence="13" type="ORF">LL253_14590</name>
</gene>
<dbReference type="InterPro" id="IPR046452">
    <property type="entry name" value="HgmA_N"/>
</dbReference>
<evidence type="ECO:0000256" key="1">
    <source>
        <dbReference type="ARBA" id="ARBA00001962"/>
    </source>
</evidence>
<dbReference type="SUPFAM" id="SSF51182">
    <property type="entry name" value="RmlC-like cupins"/>
    <property type="match status" value="1"/>
</dbReference>
<evidence type="ECO:0000313" key="14">
    <source>
        <dbReference type="Proteomes" id="UP001198830"/>
    </source>
</evidence>
<evidence type="ECO:0000256" key="8">
    <source>
        <dbReference type="ARBA" id="ARBA00023232"/>
    </source>
</evidence>
<dbReference type="InterPro" id="IPR011051">
    <property type="entry name" value="RmlC_Cupin_sf"/>
</dbReference>
<evidence type="ECO:0000256" key="5">
    <source>
        <dbReference type="ARBA" id="ARBA00022964"/>
    </source>
</evidence>
<dbReference type="Gene3D" id="2.60.120.10">
    <property type="entry name" value="Jelly Rolls"/>
    <property type="match status" value="1"/>
</dbReference>
<dbReference type="InterPro" id="IPR046451">
    <property type="entry name" value="HgmA_C"/>
</dbReference>